<dbReference type="STRING" id="1499966.U14_03867"/>
<organism evidence="7">
    <name type="scientific">Candidatus Moduliflexus flocculans</name>
    <dbReference type="NCBI Taxonomy" id="1499966"/>
    <lineage>
        <taxon>Bacteria</taxon>
        <taxon>Candidatus Moduliflexota</taxon>
        <taxon>Candidatus Moduliflexia</taxon>
        <taxon>Candidatus Moduliflexales</taxon>
        <taxon>Candidatus Moduliflexaceae</taxon>
    </lineage>
</organism>
<dbReference type="HOGENOM" id="CLU_475440_0_0_0"/>
<feature type="coiled-coil region" evidence="4">
    <location>
        <begin position="299"/>
        <end position="343"/>
    </location>
</feature>
<keyword evidence="8" id="KW-1185">Reference proteome</keyword>
<sequence length="573" mass="67309">MTPQETQAVDRQKRLEEKLKVHIQREYDLGEKVITLLKQKKQLEERLQEQQKAKEQLEQQLADISSVKEDVEQQFLETKTTLQAQQRTLKTRSRMILQEEEQSREKLGELHRQIAELQGELLFLDAQKGEEQQELAKRIVQLQKKEQVQQQKLRKIVEQRDEVEKRLHLIIKKYNRLAGAYKKEKHAHEQQLEALNQEQINRDARIELLRDEQKLNEETLLKEIEALREEKSELEAKLQRHEQENPTPGWSHDENLLQVIERQNRYIQELKDKAHQRSTMLRTENETLRAEMEDLASTQEKVKWENQMLENSLKDLQSDLAEYMSLKHKFDAVQREKEKFEKTFQRRLQLFDEQPTENLQQVVMFRSDEKTEAIHEEMPPTASFFSRIWQRIFHGRKSLFGWLNMANPRLLNVVLIVVAVLLIFSILQLIPWQYMRIGKREAVRTTLDSQKIANTPGVSEMTGSEKQTPSAASAPSKAITQIEPVVTPSPARTRTPELTASPTAKPTEPPAKTPGKKNGINRVEMLVSAKYAPRITVFLSQQNAQQAFSPSFEFQTIQNNRIVRRHREQKQRI</sequence>
<reference evidence="7" key="1">
    <citation type="journal article" date="2015" name="PeerJ">
        <title>First genomic representation of candidate bacterial phylum KSB3 points to enhanced environmental sensing as a trigger of wastewater bulking.</title>
        <authorList>
            <person name="Sekiguchi Y."/>
            <person name="Ohashi A."/>
            <person name="Parks D.H."/>
            <person name="Yamauchi T."/>
            <person name="Tyson G.W."/>
            <person name="Hugenholtz P."/>
        </authorList>
    </citation>
    <scope>NUCLEOTIDE SEQUENCE [LARGE SCALE GENOMIC DNA]</scope>
</reference>
<keyword evidence="6" id="KW-0472">Membrane</keyword>
<dbReference type="PANTHER" id="PTHR22988:SF71">
    <property type="entry name" value="CITRON RHO-INTERACTING KINASE"/>
    <property type="match status" value="1"/>
</dbReference>
<dbReference type="GO" id="GO:0005737">
    <property type="term" value="C:cytoplasm"/>
    <property type="evidence" value="ECO:0007669"/>
    <property type="project" value="TreeGrafter"/>
</dbReference>
<feature type="coiled-coil region" evidence="4">
    <location>
        <begin position="33"/>
        <end position="74"/>
    </location>
</feature>
<evidence type="ECO:0000256" key="3">
    <source>
        <dbReference type="ARBA" id="ARBA00048679"/>
    </source>
</evidence>
<dbReference type="Proteomes" id="UP000030700">
    <property type="component" value="Unassembled WGS sequence"/>
</dbReference>
<keyword evidence="6" id="KW-1133">Transmembrane helix</keyword>
<keyword evidence="4" id="KW-0175">Coiled coil</keyword>
<dbReference type="PANTHER" id="PTHR22988">
    <property type="entry name" value="MYOTONIC DYSTROPHY S/T KINASE-RELATED"/>
    <property type="match status" value="1"/>
</dbReference>
<feature type="region of interest" description="Disordered" evidence="5">
    <location>
        <begin position="454"/>
        <end position="518"/>
    </location>
</feature>
<evidence type="ECO:0000256" key="5">
    <source>
        <dbReference type="SAM" id="MobiDB-lite"/>
    </source>
</evidence>
<dbReference type="GO" id="GO:0031032">
    <property type="term" value="P:actomyosin structure organization"/>
    <property type="evidence" value="ECO:0007669"/>
    <property type="project" value="TreeGrafter"/>
</dbReference>
<dbReference type="AlphaFoldDB" id="A0A081BQE9"/>
<dbReference type="EMBL" id="DF820458">
    <property type="protein sequence ID" value="GAK52615.1"/>
    <property type="molecule type" value="Genomic_DNA"/>
</dbReference>
<feature type="transmembrane region" description="Helical" evidence="6">
    <location>
        <begin position="410"/>
        <end position="430"/>
    </location>
</feature>
<comment type="catalytic activity">
    <reaction evidence="2">
        <text>L-threonyl-[protein] + ATP = O-phospho-L-threonyl-[protein] + ADP + H(+)</text>
        <dbReference type="Rhea" id="RHEA:46608"/>
        <dbReference type="Rhea" id="RHEA-COMP:11060"/>
        <dbReference type="Rhea" id="RHEA-COMP:11605"/>
        <dbReference type="ChEBI" id="CHEBI:15378"/>
        <dbReference type="ChEBI" id="CHEBI:30013"/>
        <dbReference type="ChEBI" id="CHEBI:30616"/>
        <dbReference type="ChEBI" id="CHEBI:61977"/>
        <dbReference type="ChEBI" id="CHEBI:456216"/>
        <dbReference type="EC" id="2.7.11.1"/>
    </reaction>
</comment>
<dbReference type="GO" id="GO:0004674">
    <property type="term" value="F:protein serine/threonine kinase activity"/>
    <property type="evidence" value="ECO:0007669"/>
    <property type="project" value="UniProtKB-EC"/>
</dbReference>
<keyword evidence="1" id="KW-0597">Phosphoprotein</keyword>
<dbReference type="GO" id="GO:0005856">
    <property type="term" value="C:cytoskeleton"/>
    <property type="evidence" value="ECO:0007669"/>
    <property type="project" value="TreeGrafter"/>
</dbReference>
<feature type="coiled-coil region" evidence="4">
    <location>
        <begin position="100"/>
        <end position="244"/>
    </location>
</feature>
<proteinExistence type="predicted"/>
<dbReference type="InterPro" id="IPR050839">
    <property type="entry name" value="Rho-assoc_Ser/Thr_Kinase"/>
</dbReference>
<accession>A0A081BQE9</accession>
<evidence type="ECO:0000313" key="8">
    <source>
        <dbReference type="Proteomes" id="UP000030700"/>
    </source>
</evidence>
<name>A0A081BQE9_9BACT</name>
<feature type="compositionally biased region" description="Polar residues" evidence="5">
    <location>
        <begin position="454"/>
        <end position="473"/>
    </location>
</feature>
<evidence type="ECO:0000256" key="4">
    <source>
        <dbReference type="SAM" id="Coils"/>
    </source>
</evidence>
<keyword evidence="6" id="KW-0812">Transmembrane</keyword>
<evidence type="ECO:0000256" key="1">
    <source>
        <dbReference type="ARBA" id="ARBA00022553"/>
    </source>
</evidence>
<evidence type="ECO:0000313" key="7">
    <source>
        <dbReference type="EMBL" id="GAK52615.1"/>
    </source>
</evidence>
<protein>
    <submittedName>
        <fullName evidence="7">Uncharacterized protein</fullName>
    </submittedName>
</protein>
<evidence type="ECO:0000256" key="6">
    <source>
        <dbReference type="SAM" id="Phobius"/>
    </source>
</evidence>
<comment type="catalytic activity">
    <reaction evidence="3">
        <text>L-seryl-[protein] + ATP = O-phospho-L-seryl-[protein] + ADP + H(+)</text>
        <dbReference type="Rhea" id="RHEA:17989"/>
        <dbReference type="Rhea" id="RHEA-COMP:9863"/>
        <dbReference type="Rhea" id="RHEA-COMP:11604"/>
        <dbReference type="ChEBI" id="CHEBI:15378"/>
        <dbReference type="ChEBI" id="CHEBI:29999"/>
        <dbReference type="ChEBI" id="CHEBI:30616"/>
        <dbReference type="ChEBI" id="CHEBI:83421"/>
        <dbReference type="ChEBI" id="CHEBI:456216"/>
        <dbReference type="EC" id="2.7.11.1"/>
    </reaction>
</comment>
<gene>
    <name evidence="7" type="ORF">U14_03867</name>
</gene>
<evidence type="ECO:0000256" key="2">
    <source>
        <dbReference type="ARBA" id="ARBA00047899"/>
    </source>
</evidence>